<dbReference type="Pfam" id="PF03486">
    <property type="entry name" value="HI0933_like"/>
    <property type="match status" value="1"/>
</dbReference>
<dbReference type="InterPro" id="IPR055178">
    <property type="entry name" value="RsdA/BaiN/AoA(So)-like_dom"/>
</dbReference>
<comment type="cofactor">
    <cofactor evidence="1">
        <name>FAD</name>
        <dbReference type="ChEBI" id="CHEBI:57692"/>
    </cofactor>
</comment>
<dbReference type="InterPro" id="IPR004792">
    <property type="entry name" value="BaiN-like"/>
</dbReference>
<dbReference type="Gene3D" id="2.40.30.10">
    <property type="entry name" value="Translation factors"/>
    <property type="match status" value="1"/>
</dbReference>
<reference evidence="6" key="1">
    <citation type="submission" date="2020-08" db="EMBL/GenBank/DDBJ databases">
        <title>Genome public.</title>
        <authorList>
            <person name="Liu C."/>
            <person name="Sun Q."/>
        </authorList>
    </citation>
    <scope>NUCLEOTIDE SEQUENCE</scope>
    <source>
        <strain evidence="6">NSJ-55</strain>
    </source>
</reference>
<evidence type="ECO:0000259" key="4">
    <source>
        <dbReference type="Pfam" id="PF03486"/>
    </source>
</evidence>
<dbReference type="PANTHER" id="PTHR42887:SF2">
    <property type="entry name" value="OS12G0638800 PROTEIN"/>
    <property type="match status" value="1"/>
</dbReference>
<feature type="domain" description="RsdA/BaiN/AoA(So)-like Rossmann fold-like" evidence="4">
    <location>
        <begin position="2"/>
        <end position="400"/>
    </location>
</feature>
<dbReference type="Proteomes" id="UP000652477">
    <property type="component" value="Unassembled WGS sequence"/>
</dbReference>
<evidence type="ECO:0000256" key="1">
    <source>
        <dbReference type="ARBA" id="ARBA00001974"/>
    </source>
</evidence>
<dbReference type="PANTHER" id="PTHR42887">
    <property type="entry name" value="OS12G0638800 PROTEIN"/>
    <property type="match status" value="1"/>
</dbReference>
<keyword evidence="2" id="KW-0285">Flavoprotein</keyword>
<dbReference type="SUPFAM" id="SSF160996">
    <property type="entry name" value="HI0933 insert domain-like"/>
    <property type="match status" value="1"/>
</dbReference>
<dbReference type="NCBIfam" id="TIGR00275">
    <property type="entry name" value="aminoacetone oxidase family FAD-binding enzyme"/>
    <property type="match status" value="1"/>
</dbReference>
<dbReference type="SUPFAM" id="SSF51905">
    <property type="entry name" value="FAD/NAD(P)-binding domain"/>
    <property type="match status" value="1"/>
</dbReference>
<dbReference type="InterPro" id="IPR057661">
    <property type="entry name" value="RsdA/BaiN/AoA(So)_Rossmann"/>
</dbReference>
<comment type="caution">
    <text evidence="6">The sequence shown here is derived from an EMBL/GenBank/DDBJ whole genome shotgun (WGS) entry which is preliminary data.</text>
</comment>
<proteinExistence type="predicted"/>
<evidence type="ECO:0000259" key="5">
    <source>
        <dbReference type="Pfam" id="PF22780"/>
    </source>
</evidence>
<organism evidence="6 7">
    <name type="scientific">Mediterraneibacter hominis</name>
    <dbReference type="NCBI Taxonomy" id="2763054"/>
    <lineage>
        <taxon>Bacteria</taxon>
        <taxon>Bacillati</taxon>
        <taxon>Bacillota</taxon>
        <taxon>Clostridia</taxon>
        <taxon>Lachnospirales</taxon>
        <taxon>Lachnospiraceae</taxon>
        <taxon>Mediterraneibacter</taxon>
    </lineage>
</organism>
<accession>A0A923RNU4</accession>
<evidence type="ECO:0000256" key="3">
    <source>
        <dbReference type="ARBA" id="ARBA00022827"/>
    </source>
</evidence>
<dbReference type="PRINTS" id="PR00368">
    <property type="entry name" value="FADPNR"/>
</dbReference>
<dbReference type="Gene3D" id="1.10.8.260">
    <property type="entry name" value="HI0933 insert domain-like"/>
    <property type="match status" value="1"/>
</dbReference>
<dbReference type="AlphaFoldDB" id="A0A923RNU4"/>
<gene>
    <name evidence="6" type="ORF">H8S37_02430</name>
</gene>
<protein>
    <submittedName>
        <fullName evidence="6">NAD(P)/FAD-dependent oxidoreductase</fullName>
    </submittedName>
</protein>
<dbReference type="EMBL" id="JACOPF010000001">
    <property type="protein sequence ID" value="MBC5687794.1"/>
    <property type="molecule type" value="Genomic_DNA"/>
</dbReference>
<feature type="domain" description="RsdA/BaiN/AoA(So)-like insert" evidence="5">
    <location>
        <begin position="186"/>
        <end position="347"/>
    </location>
</feature>
<sequence>MKIAVIGGGASGMMAAVAAAAQGAQILLIEQKERIGKKLLSTGNGRCNFTNLDQEPIYYHSENIAFPWHIIEKFNAQDASSFFLKLGVYSRNRNGYLYPNSNQASAVLEAFRMELERLHVDILTETKCLDILPGKKQFQIQTTKGKLFADRVILAAGSKAAPFTGSDGSGYTLAKKLGHRIVPVLPALVQLHCKEPFFKSLSGVRAQGKVSLYENGTCVAQETGEIQFTNYGISGIPVFQISRYASDALYRGQEVKAVLNFMPDFSQEMFTTFLKARISMRPAKTTEQFFIGLFHKKLAELWVKLSGISRTKQVGQWTTEDIELFVNLILNFTVTVTKTNGFEQAQVCAGGVDTREVNPDTLESLYVPGLYFTGELLDVDGATGGYNLQFCWSSGHIAGREASKGA</sequence>
<keyword evidence="7" id="KW-1185">Reference proteome</keyword>
<evidence type="ECO:0000313" key="6">
    <source>
        <dbReference type="EMBL" id="MBC5687794.1"/>
    </source>
</evidence>
<dbReference type="RefSeq" id="WP_186874458.1">
    <property type="nucleotide sequence ID" value="NZ_JACOPF010000001.1"/>
</dbReference>
<name>A0A923RNU4_9FIRM</name>
<keyword evidence="3" id="KW-0274">FAD</keyword>
<dbReference type="Gene3D" id="3.50.50.60">
    <property type="entry name" value="FAD/NAD(P)-binding domain"/>
    <property type="match status" value="1"/>
</dbReference>
<dbReference type="InterPro" id="IPR023166">
    <property type="entry name" value="BaiN-like_dom_sf"/>
</dbReference>
<dbReference type="InterPro" id="IPR036188">
    <property type="entry name" value="FAD/NAD-bd_sf"/>
</dbReference>
<evidence type="ECO:0000313" key="7">
    <source>
        <dbReference type="Proteomes" id="UP000652477"/>
    </source>
</evidence>
<dbReference type="Pfam" id="PF22780">
    <property type="entry name" value="HI0933_like_1st"/>
    <property type="match status" value="1"/>
</dbReference>
<evidence type="ECO:0000256" key="2">
    <source>
        <dbReference type="ARBA" id="ARBA00022630"/>
    </source>
</evidence>
<dbReference type="PRINTS" id="PR00411">
    <property type="entry name" value="PNDRDTASEI"/>
</dbReference>